<comment type="caution">
    <text evidence="3">The sequence shown here is derived from an EMBL/GenBank/DDBJ whole genome shotgun (WGS) entry which is preliminary data.</text>
</comment>
<feature type="region of interest" description="Disordered" evidence="1">
    <location>
        <begin position="110"/>
        <end position="172"/>
    </location>
</feature>
<protein>
    <recommendedName>
        <fullName evidence="2">Nucleolar complex-associated protein 3 N-terminal domain-containing protein</fullName>
    </recommendedName>
</protein>
<reference evidence="3 4" key="1">
    <citation type="submission" date="2020-04" db="EMBL/GenBank/DDBJ databases">
        <title>Plant Genome Project.</title>
        <authorList>
            <person name="Zhang R.-G."/>
        </authorList>
    </citation>
    <scope>NUCLEOTIDE SEQUENCE [LARGE SCALE GENOMIC DNA]</scope>
    <source>
        <strain evidence="3">YNK0</strain>
        <tissue evidence="3">Leaf</tissue>
    </source>
</reference>
<dbReference type="GO" id="GO:0005730">
    <property type="term" value="C:nucleolus"/>
    <property type="evidence" value="ECO:0007669"/>
    <property type="project" value="TreeGrafter"/>
</dbReference>
<accession>A0A835DJK1</accession>
<evidence type="ECO:0000259" key="2">
    <source>
        <dbReference type="Pfam" id="PF07540"/>
    </source>
</evidence>
<dbReference type="OrthoDB" id="10263597at2759"/>
<dbReference type="Proteomes" id="UP000655225">
    <property type="component" value="Unassembled WGS sequence"/>
</dbReference>
<dbReference type="PANTHER" id="PTHR14428">
    <property type="entry name" value="NUCLEOLAR COMPLEX PROTEIN 3"/>
    <property type="match status" value="1"/>
</dbReference>
<sequence>MGKKKNVVLPPQLPPDIADEEVEVSDEDLQFLKENRDYAGFVNTLDTQSITRHVSRRADQKADALEYLYEKRIKKKSLEKSTQENKLEVDPVDALPVKTLDGKIYYRTVPKESRTSDAPKEDEAAKDSEDDDADKSTVKLTKSERRAKLKKSKKEAKKQAKEPAQIEEEVQENPQAEVLAEVKEDLTAEEVFAGKKSKLAEYSFALLADPASNMKFLNEMLQICKDEDHNIVKDGLISLMLVYKDIIPGYRIRLPTEKELEMTVSKEVQKMRRYESTLLSEYKCPTIIEVWAWVSNRHKDRDAGTQDIPTAKMDCFVGTQAYLQKLVTLEKQRLVKHAAVFCMCHLVDAVPHFNFRESLLAAVIKNISSPDDFIRFCYILILFLYISKNCLNDQMIRMTDRPVIAA</sequence>
<evidence type="ECO:0000313" key="3">
    <source>
        <dbReference type="EMBL" id="KAF8402379.1"/>
    </source>
</evidence>
<dbReference type="PANTHER" id="PTHR14428:SF5">
    <property type="entry name" value="NUCLEOLAR COMPLEX PROTEIN 3 HOMOLOG"/>
    <property type="match status" value="1"/>
</dbReference>
<dbReference type="Pfam" id="PF07540">
    <property type="entry name" value="NOC3p"/>
    <property type="match status" value="1"/>
</dbReference>
<organism evidence="3 4">
    <name type="scientific">Tetracentron sinense</name>
    <name type="common">Spur-leaf</name>
    <dbReference type="NCBI Taxonomy" id="13715"/>
    <lineage>
        <taxon>Eukaryota</taxon>
        <taxon>Viridiplantae</taxon>
        <taxon>Streptophyta</taxon>
        <taxon>Embryophyta</taxon>
        <taxon>Tracheophyta</taxon>
        <taxon>Spermatophyta</taxon>
        <taxon>Magnoliopsida</taxon>
        <taxon>Trochodendrales</taxon>
        <taxon>Trochodendraceae</taxon>
        <taxon>Tetracentron</taxon>
    </lineage>
</organism>
<evidence type="ECO:0000313" key="4">
    <source>
        <dbReference type="Proteomes" id="UP000655225"/>
    </source>
</evidence>
<feature type="compositionally biased region" description="Basic and acidic residues" evidence="1">
    <location>
        <begin position="134"/>
        <end position="146"/>
    </location>
</feature>
<dbReference type="EMBL" id="JABCRI010000008">
    <property type="protein sequence ID" value="KAF8402379.1"/>
    <property type="molecule type" value="Genomic_DNA"/>
</dbReference>
<feature type="compositionally biased region" description="Basic and acidic residues" evidence="1">
    <location>
        <begin position="110"/>
        <end position="127"/>
    </location>
</feature>
<dbReference type="InterPro" id="IPR016903">
    <property type="entry name" value="Nucleolar_cplx-assoc_3"/>
</dbReference>
<keyword evidence="4" id="KW-1185">Reference proteome</keyword>
<feature type="compositionally biased region" description="Basic residues" evidence="1">
    <location>
        <begin position="147"/>
        <end position="156"/>
    </location>
</feature>
<name>A0A835DJK1_TETSI</name>
<gene>
    <name evidence="3" type="ORF">HHK36_013334</name>
</gene>
<dbReference type="GO" id="GO:0003682">
    <property type="term" value="F:chromatin binding"/>
    <property type="evidence" value="ECO:0007669"/>
    <property type="project" value="TreeGrafter"/>
</dbReference>
<dbReference type="AlphaFoldDB" id="A0A835DJK1"/>
<proteinExistence type="predicted"/>
<dbReference type="GO" id="GO:0006270">
    <property type="term" value="P:DNA replication initiation"/>
    <property type="evidence" value="ECO:0007669"/>
    <property type="project" value="TreeGrafter"/>
</dbReference>
<evidence type="ECO:0000256" key="1">
    <source>
        <dbReference type="SAM" id="MobiDB-lite"/>
    </source>
</evidence>
<feature type="domain" description="Nucleolar complex-associated protein 3 N-terminal" evidence="2">
    <location>
        <begin position="195"/>
        <end position="283"/>
    </location>
</feature>
<dbReference type="InterPro" id="IPR011501">
    <property type="entry name" value="Noc3_N"/>
</dbReference>